<comment type="similarity">
    <text evidence="3">Belongs to the AAA ATPase family.</text>
</comment>
<proteinExistence type="inferred from homology"/>
<dbReference type="PANTHER" id="PTHR23075:SF0">
    <property type="entry name" value="ATPASE FAMILY AAA DOMAIN-CONTAINING PROTEIN 3"/>
    <property type="match status" value="1"/>
</dbReference>
<evidence type="ECO:0000256" key="8">
    <source>
        <dbReference type="ARBA" id="ARBA00023128"/>
    </source>
</evidence>
<evidence type="ECO:0000259" key="13">
    <source>
        <dbReference type="SMART" id="SM00382"/>
    </source>
</evidence>
<dbReference type="GO" id="GO:0005743">
    <property type="term" value="C:mitochondrial inner membrane"/>
    <property type="evidence" value="ECO:0007669"/>
    <property type="project" value="UniProtKB-SubCell"/>
</dbReference>
<dbReference type="Gene3D" id="3.40.50.300">
    <property type="entry name" value="P-loop containing nucleotide triphosphate hydrolases"/>
    <property type="match status" value="1"/>
</dbReference>
<keyword evidence="15" id="KW-1185">Reference proteome</keyword>
<evidence type="ECO:0000256" key="10">
    <source>
        <dbReference type="ARBA" id="ARBA00023271"/>
    </source>
</evidence>
<feature type="domain" description="AAA+ ATPase" evidence="13">
    <location>
        <begin position="338"/>
        <end position="471"/>
    </location>
</feature>
<dbReference type="GO" id="GO:0007005">
    <property type="term" value="P:mitochondrion organization"/>
    <property type="evidence" value="ECO:0007669"/>
    <property type="project" value="TreeGrafter"/>
</dbReference>
<dbReference type="AlphaFoldDB" id="A0A673ZDH5"/>
<dbReference type="InterPro" id="IPR003959">
    <property type="entry name" value="ATPase_AAA_core"/>
</dbReference>
<dbReference type="FunFam" id="3.40.50.300:FF:000470">
    <property type="entry name" value="ATPase family, AAA domain containing 3A"/>
    <property type="match status" value="1"/>
</dbReference>
<dbReference type="Pfam" id="PF00004">
    <property type="entry name" value="AAA"/>
    <property type="match status" value="1"/>
</dbReference>
<keyword evidence="9" id="KW-0472">Membrane</keyword>
<dbReference type="InterPro" id="IPR003593">
    <property type="entry name" value="AAA+_ATPase"/>
</dbReference>
<reference evidence="14" key="2">
    <citation type="submission" date="2025-09" db="UniProtKB">
        <authorList>
            <consortium name="Ensembl"/>
        </authorList>
    </citation>
    <scope>IDENTIFICATION</scope>
</reference>
<evidence type="ECO:0000256" key="2">
    <source>
        <dbReference type="ARBA" id="ARBA00004436"/>
    </source>
</evidence>
<dbReference type="Ensembl" id="ENSSTUT00000046845.1">
    <property type="protein sequence ID" value="ENSSTUP00000044883.1"/>
    <property type="gene ID" value="ENSSTUG00000018854.1"/>
</dbReference>
<dbReference type="SUPFAM" id="SSF52540">
    <property type="entry name" value="P-loop containing nucleoside triphosphate hydrolases"/>
    <property type="match status" value="1"/>
</dbReference>
<accession>A0A673ZDH5</accession>
<evidence type="ECO:0000256" key="3">
    <source>
        <dbReference type="ARBA" id="ARBA00006914"/>
    </source>
</evidence>
<feature type="region of interest" description="Disordered" evidence="12">
    <location>
        <begin position="1"/>
        <end position="62"/>
    </location>
</feature>
<feature type="coiled-coil region" evidence="11">
    <location>
        <begin position="80"/>
        <end position="110"/>
    </location>
</feature>
<dbReference type="SMART" id="SM00382">
    <property type="entry name" value="AAA"/>
    <property type="match status" value="1"/>
</dbReference>
<keyword evidence="4" id="KW-0547">Nucleotide-binding</keyword>
<feature type="compositionally biased region" description="Basic and acidic residues" evidence="12">
    <location>
        <begin position="51"/>
        <end position="62"/>
    </location>
</feature>
<keyword evidence="6" id="KW-0067">ATP-binding</keyword>
<dbReference type="CDD" id="cd19512">
    <property type="entry name" value="RecA-like_ATAD3-like"/>
    <property type="match status" value="1"/>
</dbReference>
<evidence type="ECO:0000256" key="4">
    <source>
        <dbReference type="ARBA" id="ARBA00022741"/>
    </source>
</evidence>
<organism evidence="14 15">
    <name type="scientific">Salmo trutta</name>
    <name type="common">Brown trout</name>
    <dbReference type="NCBI Taxonomy" id="8032"/>
    <lineage>
        <taxon>Eukaryota</taxon>
        <taxon>Metazoa</taxon>
        <taxon>Chordata</taxon>
        <taxon>Craniata</taxon>
        <taxon>Vertebrata</taxon>
        <taxon>Euteleostomi</taxon>
        <taxon>Actinopterygii</taxon>
        <taxon>Neopterygii</taxon>
        <taxon>Teleostei</taxon>
        <taxon>Protacanthopterygii</taxon>
        <taxon>Salmoniformes</taxon>
        <taxon>Salmonidae</taxon>
        <taxon>Salmoninae</taxon>
        <taxon>Salmo</taxon>
    </lineage>
</organism>
<dbReference type="GO" id="GO:0005524">
    <property type="term" value="F:ATP binding"/>
    <property type="evidence" value="ECO:0007669"/>
    <property type="project" value="UniProtKB-KW"/>
</dbReference>
<protein>
    <submittedName>
        <fullName evidence="14">ATPase family AAA domain containing 3A</fullName>
    </submittedName>
</protein>
<dbReference type="InterPro" id="IPR027417">
    <property type="entry name" value="P-loop_NTPase"/>
</dbReference>
<name>A0A673ZDH5_SALTR</name>
<evidence type="ECO:0000256" key="7">
    <source>
        <dbReference type="ARBA" id="ARBA00023054"/>
    </source>
</evidence>
<gene>
    <name evidence="14" type="primary">ATAD3A</name>
</gene>
<evidence type="ECO:0000313" key="14">
    <source>
        <dbReference type="Ensembl" id="ENSSTUP00000044883.1"/>
    </source>
</evidence>
<evidence type="ECO:0000256" key="11">
    <source>
        <dbReference type="SAM" id="Coils"/>
    </source>
</evidence>
<keyword evidence="7 11" id="KW-0175">Coiled coil</keyword>
<feature type="compositionally biased region" description="Basic and acidic residues" evidence="12">
    <location>
        <begin position="32"/>
        <end position="42"/>
    </location>
</feature>
<evidence type="ECO:0000256" key="12">
    <source>
        <dbReference type="SAM" id="MobiDB-lite"/>
    </source>
</evidence>
<evidence type="ECO:0000256" key="9">
    <source>
        <dbReference type="ARBA" id="ARBA00023136"/>
    </source>
</evidence>
<evidence type="ECO:0000256" key="1">
    <source>
        <dbReference type="ARBA" id="ARBA00004273"/>
    </source>
</evidence>
<dbReference type="GO" id="GO:0042645">
    <property type="term" value="C:mitochondrial nucleoid"/>
    <property type="evidence" value="ECO:0007669"/>
    <property type="project" value="UniProtKB-SubCell"/>
</dbReference>
<sequence length="626" mass="70154">MSWLFGWGRGSSKPPTDEAESPGGEGGSSDKSFGEKPKDKWSNFDPTGLERAAKSARELDRSRHAKEALDLARMQEQSVQLEHQSKVKEYEAALEQLKGEQIRLQAEERRKTLTEETKQNQARAQYQDKLARQRYDDQLRQQVTLNEENLRKQEDSVTKQEAMRKATIEHEMALRHKNELLRVEAESAARAKVERENADLIREQIRLKAAEHRQTVLESIRTAGAVFGEGFRAFVSDWDKLTATVAGFTLLAVGVYSARNATGVIGRYIEARLGKPSLVRETSRITVGEAIKHPVKTTKRLRSRPQDALEGVVLSPSLEERVRDIAIATRNTRQNKGLYRNILMYGPPGTGKTLFAKKLALHSGMDYAIMTGGDVAPMGRDGVTAMHKVFDWASTSRRGLLLFVDEADAFLRKRSTETISEDLRSTLNAFLYRTGEQSNKFMLVLASNQPEQFDWAINDRIDEIVNFALPGLEERERLVRLYFDRFVLEPATLGRQRMKLAQFDYGQKCSNIAIRAEGMSGREISKLGVAWQAAAYSSEDGVLTEAMIDARVDDALRQHAQKMDWLHMEGGEESAGKHGVVVPKEAAAASVIGFTAVQEAVPQALDSQHPGLLVFASAKKKRNRCP</sequence>
<dbReference type="GO" id="GO:0008270">
    <property type="term" value="F:zinc ion binding"/>
    <property type="evidence" value="ECO:0007669"/>
    <property type="project" value="TreeGrafter"/>
</dbReference>
<dbReference type="Pfam" id="PF12037">
    <property type="entry name" value="ATAD3_N"/>
    <property type="match status" value="1"/>
</dbReference>
<evidence type="ECO:0000256" key="5">
    <source>
        <dbReference type="ARBA" id="ARBA00022792"/>
    </source>
</evidence>
<feature type="coiled-coil region" evidence="11">
    <location>
        <begin position="183"/>
        <end position="213"/>
    </location>
</feature>
<keyword evidence="5" id="KW-0999">Mitochondrion inner membrane</keyword>
<evidence type="ECO:0000313" key="15">
    <source>
        <dbReference type="Proteomes" id="UP000472277"/>
    </source>
</evidence>
<dbReference type="GO" id="GO:0016887">
    <property type="term" value="F:ATP hydrolysis activity"/>
    <property type="evidence" value="ECO:0007669"/>
    <property type="project" value="InterPro"/>
</dbReference>
<dbReference type="PANTHER" id="PTHR23075">
    <property type="entry name" value="PUTATIVE ATP-ASE"/>
    <property type="match status" value="1"/>
</dbReference>
<reference evidence="14" key="1">
    <citation type="submission" date="2025-08" db="UniProtKB">
        <authorList>
            <consortium name="Ensembl"/>
        </authorList>
    </citation>
    <scope>IDENTIFICATION</scope>
</reference>
<evidence type="ECO:0000256" key="6">
    <source>
        <dbReference type="ARBA" id="ARBA00022840"/>
    </source>
</evidence>
<dbReference type="GeneTree" id="ENSGT00730000111059"/>
<dbReference type="Proteomes" id="UP000472277">
    <property type="component" value="Chromosome 28"/>
</dbReference>
<keyword evidence="8" id="KW-0496">Mitochondrion</keyword>
<keyword evidence="10" id="KW-1135">Mitochondrion nucleoid</keyword>
<dbReference type="InterPro" id="IPR021911">
    <property type="entry name" value="ATAD3_N"/>
</dbReference>
<comment type="subcellular location">
    <subcellularLocation>
        <location evidence="1">Mitochondrion inner membrane</location>
    </subcellularLocation>
    <subcellularLocation>
        <location evidence="2">Mitochondrion matrix</location>
        <location evidence="2">Mitochondrion nucleoid</location>
    </subcellularLocation>
</comment>